<evidence type="ECO:0000313" key="1">
    <source>
        <dbReference type="EMBL" id="SDI48842.1"/>
    </source>
</evidence>
<name>A0A1G8KZK5_9BACI</name>
<dbReference type="EMBL" id="FNEN01000002">
    <property type="protein sequence ID" value="SDI48842.1"/>
    <property type="molecule type" value="Genomic_DNA"/>
</dbReference>
<evidence type="ECO:0000313" key="2">
    <source>
        <dbReference type="Proteomes" id="UP000198853"/>
    </source>
</evidence>
<dbReference type="Proteomes" id="UP000198853">
    <property type="component" value="Unassembled WGS sequence"/>
</dbReference>
<reference evidence="1 2" key="1">
    <citation type="submission" date="2016-10" db="EMBL/GenBank/DDBJ databases">
        <authorList>
            <person name="de Groot N.N."/>
        </authorList>
    </citation>
    <scope>NUCLEOTIDE SEQUENCE [LARGE SCALE GENOMIC DNA]</scope>
    <source>
        <strain evidence="1 2">DSM 21771</strain>
    </source>
</reference>
<gene>
    <name evidence="1" type="ORF">SAMN04488123_102400</name>
</gene>
<keyword evidence="2" id="KW-1185">Reference proteome</keyword>
<proteinExistence type="predicted"/>
<dbReference type="AlphaFoldDB" id="A0A1G8KZK5"/>
<accession>A0A1G8KZK5</accession>
<sequence>MIHKTHVTWTKKETKEESEATKHALKNDYLLNQSIQAVKDDLVKKGVISKSSQDVRVSFEVDGEIYSEKEEDELTFNLKLNSR</sequence>
<protein>
    <submittedName>
        <fullName evidence="1">Uncharacterized protein</fullName>
    </submittedName>
</protein>
<organism evidence="1 2">
    <name type="scientific">Natribacillus halophilus</name>
    <dbReference type="NCBI Taxonomy" id="549003"/>
    <lineage>
        <taxon>Bacteria</taxon>
        <taxon>Bacillati</taxon>
        <taxon>Bacillota</taxon>
        <taxon>Bacilli</taxon>
        <taxon>Bacillales</taxon>
        <taxon>Bacillaceae</taxon>
        <taxon>Natribacillus</taxon>
    </lineage>
</organism>
<dbReference type="RefSeq" id="WP_090396279.1">
    <property type="nucleotide sequence ID" value="NZ_FNEN01000002.1"/>
</dbReference>